<gene>
    <name evidence="3" type="ORF">BDP27DRAFT_1452992</name>
</gene>
<comment type="caution">
    <text evidence="3">The sequence shown here is derived from an EMBL/GenBank/DDBJ whole genome shotgun (WGS) entry which is preliminary data.</text>
</comment>
<protein>
    <submittedName>
        <fullName evidence="3">Uncharacterized protein</fullName>
    </submittedName>
</protein>
<evidence type="ECO:0000313" key="3">
    <source>
        <dbReference type="EMBL" id="KAF9059831.1"/>
    </source>
</evidence>
<evidence type="ECO:0000256" key="1">
    <source>
        <dbReference type="SAM" id="MobiDB-lite"/>
    </source>
</evidence>
<dbReference type="OrthoDB" id="4179406at2759"/>
<feature type="region of interest" description="Disordered" evidence="1">
    <location>
        <begin position="16"/>
        <end position="39"/>
    </location>
</feature>
<feature type="transmembrane region" description="Helical" evidence="2">
    <location>
        <begin position="60"/>
        <end position="85"/>
    </location>
</feature>
<organism evidence="3 4">
    <name type="scientific">Rhodocollybia butyracea</name>
    <dbReference type="NCBI Taxonomy" id="206335"/>
    <lineage>
        <taxon>Eukaryota</taxon>
        <taxon>Fungi</taxon>
        <taxon>Dikarya</taxon>
        <taxon>Basidiomycota</taxon>
        <taxon>Agaricomycotina</taxon>
        <taxon>Agaricomycetes</taxon>
        <taxon>Agaricomycetidae</taxon>
        <taxon>Agaricales</taxon>
        <taxon>Marasmiineae</taxon>
        <taxon>Omphalotaceae</taxon>
        <taxon>Rhodocollybia</taxon>
    </lineage>
</organism>
<sequence>MANRKTVNSRIEDATRYRKAKKRRNQPSQNTAVTRHEDAPSVESRYSHFPRLALHYTLDIIFGGLYLLRWPLSFFIFLWFSMAIFRYLSSKIGTALEPFCDVPFFGPLCPNAELAKLDGRSANPQWADFPGLMNTQTSTFEILLEKSAGGSTLSLDIRKAHMATSDLVSLVKYSNLASRDSLVEVLTSFGGDARETARGLQRLSSKVAGSVDKIMAVNEWAISTISEAQSISVPFLDAINPFRSDSQLTKEMVLRTFTETLSVVEQNIARIIIEAEIDHANLGSLEERLSLIQEIVSREDVTISSAKSELLSDLWTVFGGNRGALRRYNNNLNLLRELGNYRREALALVVVTLQTLEAFSNDLDDIRERVSQPELVGTSIPVEVHLNSIQYGLQRLKDSRVKAQEREDEMKRNALLEGNVGDSSPEQVRIIKQYLY</sequence>
<keyword evidence="2" id="KW-0812">Transmembrane</keyword>
<dbReference type="EMBL" id="JADNRY010000275">
    <property type="protein sequence ID" value="KAF9059831.1"/>
    <property type="molecule type" value="Genomic_DNA"/>
</dbReference>
<dbReference type="AlphaFoldDB" id="A0A9P5PAL7"/>
<reference evidence="3" key="1">
    <citation type="submission" date="2020-11" db="EMBL/GenBank/DDBJ databases">
        <authorList>
            <consortium name="DOE Joint Genome Institute"/>
            <person name="Ahrendt S."/>
            <person name="Riley R."/>
            <person name="Andreopoulos W."/>
            <person name="Labutti K."/>
            <person name="Pangilinan J."/>
            <person name="Ruiz-Duenas F.J."/>
            <person name="Barrasa J.M."/>
            <person name="Sanchez-Garcia M."/>
            <person name="Camarero S."/>
            <person name="Miyauchi S."/>
            <person name="Serrano A."/>
            <person name="Linde D."/>
            <person name="Babiker R."/>
            <person name="Drula E."/>
            <person name="Ayuso-Fernandez I."/>
            <person name="Pacheco R."/>
            <person name="Padilla G."/>
            <person name="Ferreira P."/>
            <person name="Barriuso J."/>
            <person name="Kellner H."/>
            <person name="Castanera R."/>
            <person name="Alfaro M."/>
            <person name="Ramirez L."/>
            <person name="Pisabarro A.G."/>
            <person name="Kuo A."/>
            <person name="Tritt A."/>
            <person name="Lipzen A."/>
            <person name="He G."/>
            <person name="Yan M."/>
            <person name="Ng V."/>
            <person name="Cullen D."/>
            <person name="Martin F."/>
            <person name="Rosso M.-N."/>
            <person name="Henrissat B."/>
            <person name="Hibbett D."/>
            <person name="Martinez A.T."/>
            <person name="Grigoriev I.V."/>
        </authorList>
    </citation>
    <scope>NUCLEOTIDE SEQUENCE</scope>
    <source>
        <strain evidence="3">AH 40177</strain>
    </source>
</reference>
<accession>A0A9P5PAL7</accession>
<dbReference type="Proteomes" id="UP000772434">
    <property type="component" value="Unassembled WGS sequence"/>
</dbReference>
<proteinExistence type="predicted"/>
<evidence type="ECO:0000313" key="4">
    <source>
        <dbReference type="Proteomes" id="UP000772434"/>
    </source>
</evidence>
<keyword evidence="2" id="KW-1133">Transmembrane helix</keyword>
<evidence type="ECO:0000256" key="2">
    <source>
        <dbReference type="SAM" id="Phobius"/>
    </source>
</evidence>
<keyword evidence="4" id="KW-1185">Reference proteome</keyword>
<name>A0A9P5PAL7_9AGAR</name>
<keyword evidence="2" id="KW-0472">Membrane</keyword>